<dbReference type="AlphaFoldDB" id="A0A815SA61"/>
<reference evidence="1" key="1">
    <citation type="submission" date="2021-02" db="EMBL/GenBank/DDBJ databases">
        <authorList>
            <person name="Nowell W R."/>
        </authorList>
    </citation>
    <scope>NUCLEOTIDE SEQUENCE</scope>
</reference>
<keyword evidence="2" id="KW-1185">Reference proteome</keyword>
<evidence type="ECO:0000313" key="1">
    <source>
        <dbReference type="EMBL" id="CAF1486264.1"/>
    </source>
</evidence>
<dbReference type="Proteomes" id="UP000663870">
    <property type="component" value="Unassembled WGS sequence"/>
</dbReference>
<proteinExistence type="predicted"/>
<name>A0A815SA61_9BILA</name>
<gene>
    <name evidence="1" type="ORF">JXQ802_LOCUS39594</name>
</gene>
<evidence type="ECO:0000313" key="2">
    <source>
        <dbReference type="Proteomes" id="UP000663870"/>
    </source>
</evidence>
<accession>A0A815SA61</accession>
<organism evidence="1 2">
    <name type="scientific">Rotaria sordida</name>
    <dbReference type="NCBI Taxonomy" id="392033"/>
    <lineage>
        <taxon>Eukaryota</taxon>
        <taxon>Metazoa</taxon>
        <taxon>Spiralia</taxon>
        <taxon>Gnathifera</taxon>
        <taxon>Rotifera</taxon>
        <taxon>Eurotatoria</taxon>
        <taxon>Bdelloidea</taxon>
        <taxon>Philodinida</taxon>
        <taxon>Philodinidae</taxon>
        <taxon>Rotaria</taxon>
    </lineage>
</organism>
<dbReference type="EMBL" id="CAJNOL010002303">
    <property type="protein sequence ID" value="CAF1486264.1"/>
    <property type="molecule type" value="Genomic_DNA"/>
</dbReference>
<sequence>MSSSSSSDFTKLHLNKSLKSRHNSTFYQDLLKAQITSDHEENQLLANKKTHLKINQFQQSPSARNNIIPLSNNTSIIDHKLNTIENKTFNQNHNNENVIKPLFNYLHRPLPKHLRSRELNTKEWFYTESNNILFD</sequence>
<protein>
    <submittedName>
        <fullName evidence="1">Uncharacterized protein</fullName>
    </submittedName>
</protein>
<comment type="caution">
    <text evidence="1">The sequence shown here is derived from an EMBL/GenBank/DDBJ whole genome shotgun (WGS) entry which is preliminary data.</text>
</comment>